<sequence>MSLMSTRIESLPEECLSHIISLTCPQDACRSSLVSCIFRDAADSDSVWDKFLPLDYPDIISNSVSPFFFSSKKDLYAKLSSTPLLIDGGRKTFLLDKYTNKRCYMLSARELSITWSTNSLYWCWKHLLHSRFPEAVELVMVSWLEIQGKINTRMLSPNTTYGAYLVVQIVKRAFGLDDTPLEVSIEVGDYKMRGNICMNLNECQRQGGYEAFCVVGQRGPCPRGDGWLDIELGEFYNDEGDREVKMEFKEIKGDRLKGGLLVEGIELRPKP</sequence>
<organism evidence="2 3">
    <name type="scientific">Erythranthe guttata</name>
    <name type="common">Yellow monkey flower</name>
    <name type="synonym">Mimulus guttatus</name>
    <dbReference type="NCBI Taxonomy" id="4155"/>
    <lineage>
        <taxon>Eukaryota</taxon>
        <taxon>Viridiplantae</taxon>
        <taxon>Streptophyta</taxon>
        <taxon>Embryophyta</taxon>
        <taxon>Tracheophyta</taxon>
        <taxon>Spermatophyta</taxon>
        <taxon>Magnoliopsida</taxon>
        <taxon>eudicotyledons</taxon>
        <taxon>Gunneridae</taxon>
        <taxon>Pentapetalae</taxon>
        <taxon>asterids</taxon>
        <taxon>lamiids</taxon>
        <taxon>Lamiales</taxon>
        <taxon>Phrymaceae</taxon>
        <taxon>Erythranthe</taxon>
    </lineage>
</organism>
<dbReference type="InterPro" id="IPR025886">
    <property type="entry name" value="PP2-like"/>
</dbReference>
<evidence type="ECO:0000259" key="1">
    <source>
        <dbReference type="PROSITE" id="PS50181"/>
    </source>
</evidence>
<dbReference type="AlphaFoldDB" id="A0A022RB76"/>
<evidence type="ECO:0000313" key="3">
    <source>
        <dbReference type="Proteomes" id="UP000030748"/>
    </source>
</evidence>
<dbReference type="PANTHER" id="PTHR32278:SF11">
    <property type="entry name" value="F-BOX DOMAIN-CONTAINING PROTEIN"/>
    <property type="match status" value="1"/>
</dbReference>
<dbReference type="PANTHER" id="PTHR32278">
    <property type="entry name" value="F-BOX DOMAIN-CONTAINING PROTEIN"/>
    <property type="match status" value="1"/>
</dbReference>
<gene>
    <name evidence="2" type="ORF">MIMGU_mgv1a023178mg</name>
</gene>
<protein>
    <recommendedName>
        <fullName evidence="1">F-box domain-containing protein</fullName>
    </recommendedName>
</protein>
<dbReference type="SUPFAM" id="SSF81383">
    <property type="entry name" value="F-box domain"/>
    <property type="match status" value="1"/>
</dbReference>
<dbReference type="Pfam" id="PF12937">
    <property type="entry name" value="F-box-like"/>
    <property type="match status" value="1"/>
</dbReference>
<dbReference type="STRING" id="4155.A0A022RB76"/>
<dbReference type="SMART" id="SM00256">
    <property type="entry name" value="FBOX"/>
    <property type="match status" value="1"/>
</dbReference>
<dbReference type="Gene3D" id="1.20.1280.50">
    <property type="match status" value="1"/>
</dbReference>
<dbReference type="InterPro" id="IPR036047">
    <property type="entry name" value="F-box-like_dom_sf"/>
</dbReference>
<keyword evidence="3" id="KW-1185">Reference proteome</keyword>
<proteinExistence type="predicted"/>
<reference evidence="2 3" key="1">
    <citation type="journal article" date="2013" name="Proc. Natl. Acad. Sci. U.S.A.">
        <title>Fine-scale variation in meiotic recombination in Mimulus inferred from population shotgun sequencing.</title>
        <authorList>
            <person name="Hellsten U."/>
            <person name="Wright K.M."/>
            <person name="Jenkins J."/>
            <person name="Shu S."/>
            <person name="Yuan Y."/>
            <person name="Wessler S.R."/>
            <person name="Schmutz J."/>
            <person name="Willis J.H."/>
            <person name="Rokhsar D.S."/>
        </authorList>
    </citation>
    <scope>NUCLEOTIDE SEQUENCE [LARGE SCALE GENOMIC DNA]</scope>
    <source>
        <strain evidence="3">cv. DUN x IM62</strain>
    </source>
</reference>
<dbReference type="Proteomes" id="UP000030748">
    <property type="component" value="Unassembled WGS sequence"/>
</dbReference>
<dbReference type="InterPro" id="IPR001810">
    <property type="entry name" value="F-box_dom"/>
</dbReference>
<feature type="domain" description="F-box" evidence="1">
    <location>
        <begin position="5"/>
        <end position="51"/>
    </location>
</feature>
<dbReference type="EMBL" id="KI630555">
    <property type="protein sequence ID" value="EYU37274.1"/>
    <property type="molecule type" value="Genomic_DNA"/>
</dbReference>
<dbReference type="eggNOG" id="ENOG502QRA4">
    <property type="taxonomic scope" value="Eukaryota"/>
</dbReference>
<evidence type="ECO:0000313" key="2">
    <source>
        <dbReference type="EMBL" id="EYU37274.1"/>
    </source>
</evidence>
<name>A0A022RB76_ERYGU</name>
<dbReference type="PROSITE" id="PS50181">
    <property type="entry name" value="FBOX"/>
    <property type="match status" value="1"/>
</dbReference>
<accession>A0A022RB76</accession>
<dbReference type="Pfam" id="PF14299">
    <property type="entry name" value="PP2"/>
    <property type="match status" value="1"/>
</dbReference>
<dbReference type="CDD" id="cd22162">
    <property type="entry name" value="F-box_AtSKIP3-like"/>
    <property type="match status" value="1"/>
</dbReference>